<protein>
    <submittedName>
        <fullName evidence="1">Uncharacterized protein</fullName>
    </submittedName>
</protein>
<comment type="caution">
    <text evidence="1">The sequence shown here is derived from an EMBL/GenBank/DDBJ whole genome shotgun (WGS) entry which is preliminary data.</text>
</comment>
<sequence length="84" mass="8614">MSAVAAELTGRDLGLLRAVAAGRCTFSRSCEPVLLVDNVPCADFTAAHRLIAAGLVEVPFPDGAPAPAVLTPFGRSAVEPRPVS</sequence>
<evidence type="ECO:0000313" key="1">
    <source>
        <dbReference type="EMBL" id="MFC5993707.1"/>
    </source>
</evidence>
<gene>
    <name evidence="1" type="ORF">ACFQE5_05700</name>
</gene>
<accession>A0ABW1IZ75</accession>
<organism evidence="1 2">
    <name type="scientific">Pseudonocardia hispaniensis</name>
    <dbReference type="NCBI Taxonomy" id="904933"/>
    <lineage>
        <taxon>Bacteria</taxon>
        <taxon>Bacillati</taxon>
        <taxon>Actinomycetota</taxon>
        <taxon>Actinomycetes</taxon>
        <taxon>Pseudonocardiales</taxon>
        <taxon>Pseudonocardiaceae</taxon>
        <taxon>Pseudonocardia</taxon>
    </lineage>
</organism>
<name>A0ABW1IZ75_9PSEU</name>
<evidence type="ECO:0000313" key="2">
    <source>
        <dbReference type="Proteomes" id="UP001596302"/>
    </source>
</evidence>
<proteinExistence type="predicted"/>
<dbReference type="RefSeq" id="WP_379583568.1">
    <property type="nucleotide sequence ID" value="NZ_JBHSQW010000011.1"/>
</dbReference>
<reference evidence="2" key="1">
    <citation type="journal article" date="2019" name="Int. J. Syst. Evol. Microbiol.">
        <title>The Global Catalogue of Microorganisms (GCM) 10K type strain sequencing project: providing services to taxonomists for standard genome sequencing and annotation.</title>
        <authorList>
            <consortium name="The Broad Institute Genomics Platform"/>
            <consortium name="The Broad Institute Genome Sequencing Center for Infectious Disease"/>
            <person name="Wu L."/>
            <person name="Ma J."/>
        </authorList>
    </citation>
    <scope>NUCLEOTIDE SEQUENCE [LARGE SCALE GENOMIC DNA]</scope>
    <source>
        <strain evidence="2">CCM 8391</strain>
    </source>
</reference>
<dbReference type="EMBL" id="JBHSQW010000011">
    <property type="protein sequence ID" value="MFC5993707.1"/>
    <property type="molecule type" value="Genomic_DNA"/>
</dbReference>
<dbReference type="Proteomes" id="UP001596302">
    <property type="component" value="Unassembled WGS sequence"/>
</dbReference>
<keyword evidence="2" id="KW-1185">Reference proteome</keyword>